<organism evidence="2 3">
    <name type="scientific">Schaalia georgiae</name>
    <dbReference type="NCBI Taxonomy" id="52768"/>
    <lineage>
        <taxon>Bacteria</taxon>
        <taxon>Bacillati</taxon>
        <taxon>Actinomycetota</taxon>
        <taxon>Actinomycetes</taxon>
        <taxon>Actinomycetales</taxon>
        <taxon>Actinomycetaceae</taxon>
        <taxon>Schaalia</taxon>
    </lineage>
</organism>
<feature type="compositionally biased region" description="Basic and acidic residues" evidence="1">
    <location>
        <begin position="87"/>
        <end position="97"/>
    </location>
</feature>
<gene>
    <name evidence="2" type="ORF">HXK03_00775</name>
</gene>
<evidence type="ECO:0000313" key="2">
    <source>
        <dbReference type="EMBL" id="MBF0939397.1"/>
    </source>
</evidence>
<evidence type="ECO:0000256" key="1">
    <source>
        <dbReference type="SAM" id="MobiDB-lite"/>
    </source>
</evidence>
<proteinExistence type="predicted"/>
<dbReference type="EMBL" id="JABZFZ010000018">
    <property type="protein sequence ID" value="MBF0939397.1"/>
    <property type="molecule type" value="Genomic_DNA"/>
</dbReference>
<reference evidence="2" key="1">
    <citation type="submission" date="2020-04" db="EMBL/GenBank/DDBJ databases">
        <title>Deep metagenomics examines the oral microbiome during advanced dental caries in children, revealing novel taxa and co-occurrences with host molecules.</title>
        <authorList>
            <person name="Baker J.L."/>
            <person name="Morton J.T."/>
            <person name="Dinis M."/>
            <person name="Alvarez R."/>
            <person name="Tran N.C."/>
            <person name="Knight R."/>
            <person name="Edlund A."/>
        </authorList>
    </citation>
    <scope>NUCLEOTIDE SEQUENCE</scope>
    <source>
        <strain evidence="2">JCVI_32_bin.64</strain>
    </source>
</reference>
<protein>
    <submittedName>
        <fullName evidence="2">Uncharacterized protein</fullName>
    </submittedName>
</protein>
<dbReference type="Proteomes" id="UP000718630">
    <property type="component" value="Unassembled WGS sequence"/>
</dbReference>
<accession>A0A929QY28</accession>
<name>A0A929QY28_9ACTO</name>
<sequence>MTTEEYGVGADPSLDDIYALIDSLQEMTDSLHQEFEDDSEEETDWREEWADSARHGDYGDDWKIVQRRIDREETTLDAVLLGEDQSPEARRIRETSKENLSSLEESLDDEDKDQLDSLRDELSEAAQSLQERIENLTQQLKGL</sequence>
<feature type="region of interest" description="Disordered" evidence="1">
    <location>
        <begin position="87"/>
        <end position="113"/>
    </location>
</feature>
<evidence type="ECO:0000313" key="3">
    <source>
        <dbReference type="Proteomes" id="UP000718630"/>
    </source>
</evidence>
<dbReference type="AlphaFoldDB" id="A0A929QY28"/>
<comment type="caution">
    <text evidence="2">The sequence shown here is derived from an EMBL/GenBank/DDBJ whole genome shotgun (WGS) entry which is preliminary data.</text>
</comment>